<dbReference type="AlphaFoldDB" id="A0A2I0AHQ8"/>
<evidence type="ECO:0000313" key="3">
    <source>
        <dbReference type="Proteomes" id="UP000236161"/>
    </source>
</evidence>
<dbReference type="PANTHER" id="PTHR46993:SF6">
    <property type="entry name" value="MYB TRANSCRIPTION FACTOR"/>
    <property type="match status" value="1"/>
</dbReference>
<proteinExistence type="predicted"/>
<organism evidence="2 3">
    <name type="scientific">Apostasia shenzhenica</name>
    <dbReference type="NCBI Taxonomy" id="1088818"/>
    <lineage>
        <taxon>Eukaryota</taxon>
        <taxon>Viridiplantae</taxon>
        <taxon>Streptophyta</taxon>
        <taxon>Embryophyta</taxon>
        <taxon>Tracheophyta</taxon>
        <taxon>Spermatophyta</taxon>
        <taxon>Magnoliopsida</taxon>
        <taxon>Liliopsida</taxon>
        <taxon>Asparagales</taxon>
        <taxon>Orchidaceae</taxon>
        <taxon>Apostasioideae</taxon>
        <taxon>Apostasia</taxon>
    </lineage>
</organism>
<dbReference type="OrthoDB" id="664249at2759"/>
<keyword evidence="3" id="KW-1185">Reference proteome</keyword>
<evidence type="ECO:0000313" key="2">
    <source>
        <dbReference type="EMBL" id="PKA55091.1"/>
    </source>
</evidence>
<reference evidence="2 3" key="1">
    <citation type="journal article" date="2017" name="Nature">
        <title>The Apostasia genome and the evolution of orchids.</title>
        <authorList>
            <person name="Zhang G.Q."/>
            <person name="Liu K.W."/>
            <person name="Li Z."/>
            <person name="Lohaus R."/>
            <person name="Hsiao Y.Y."/>
            <person name="Niu S.C."/>
            <person name="Wang J.Y."/>
            <person name="Lin Y.C."/>
            <person name="Xu Q."/>
            <person name="Chen L.J."/>
            <person name="Yoshida K."/>
            <person name="Fujiwara S."/>
            <person name="Wang Z.W."/>
            <person name="Zhang Y.Q."/>
            <person name="Mitsuda N."/>
            <person name="Wang M."/>
            <person name="Liu G.H."/>
            <person name="Pecoraro L."/>
            <person name="Huang H.X."/>
            <person name="Xiao X.J."/>
            <person name="Lin M."/>
            <person name="Wu X.Y."/>
            <person name="Wu W.L."/>
            <person name="Chen Y.Y."/>
            <person name="Chang S.B."/>
            <person name="Sakamoto S."/>
            <person name="Ohme-Takagi M."/>
            <person name="Yagi M."/>
            <person name="Zeng S.J."/>
            <person name="Shen C.Y."/>
            <person name="Yeh C.M."/>
            <person name="Luo Y.B."/>
            <person name="Tsai W.C."/>
            <person name="Van de Peer Y."/>
            <person name="Liu Z.J."/>
        </authorList>
    </citation>
    <scope>NUCLEOTIDE SEQUENCE [LARGE SCALE GENOMIC DNA]</scope>
    <source>
        <strain evidence="3">cv. Shenzhen</strain>
        <tissue evidence="2">Stem</tissue>
    </source>
</reference>
<dbReference type="EMBL" id="KZ451980">
    <property type="protein sequence ID" value="PKA55091.1"/>
    <property type="molecule type" value="Genomic_DNA"/>
</dbReference>
<dbReference type="STRING" id="1088818.A0A2I0AHQ8"/>
<evidence type="ECO:0000256" key="1">
    <source>
        <dbReference type="SAM" id="MobiDB-lite"/>
    </source>
</evidence>
<protein>
    <submittedName>
        <fullName evidence="2">Uncharacterized protein</fullName>
    </submittedName>
</protein>
<name>A0A2I0AHQ8_9ASPA</name>
<gene>
    <name evidence="2" type="ORF">AXF42_Ash003728</name>
</gene>
<feature type="region of interest" description="Disordered" evidence="1">
    <location>
        <begin position="283"/>
        <end position="309"/>
    </location>
</feature>
<dbReference type="PANTHER" id="PTHR46993">
    <property type="entry name" value="MYB TRANSCRIPTION FACTOR"/>
    <property type="match status" value="1"/>
</dbReference>
<dbReference type="Proteomes" id="UP000236161">
    <property type="component" value="Unassembled WGS sequence"/>
</dbReference>
<accession>A0A2I0AHQ8</accession>
<sequence>MANPPTSAPPRSNFFVSSAAGTGGDDAVDEVRLQMLDKKTASSFLESVLWHPSIPINVANAVFLAHSITDPIAPSLKKAVLYRAIASELSLRTVSEKTLENLELIEELDRENGGGPPSETMKAAYCAVAVSCTEVAYNHGVEKFLDAFYRLWVRRIFDLEKSPAAALISKELREVRNIMWEAVKDLEVRELLANNGLEGTLERLRFYLEELYEEMVPPDKVKDSFIDFVDSSGRRSSGELPCGFQNQNPAGVDDSMLGLLSAAVVEEEMEPVDKFGESRVDLRNLGGRKNSREEVPAGSENQKSAGTEDKEFEHLSAAINLVAEKTEHADGAGKNGIENFQGRRKLKNVERPGNDEKNKMDLGDFEKGRNLNEVPSGLENENAAGVEDSEFGRLSTEVSRAEEMEPAIVIGGNQMDLSKFDERRNSIEILSGFENQNANDVENTGLGCSSIEMDAGEMNRGAKTKSQSDGQLDQGDKCEIIREPSEQLNTNDNKGKETSYLDVHRMAKDPLLDGPNNDTEVLANNSKVLCKEMFTGNAGLERAGLPSNSIKSIENSWTVVNETGTLLNKDLENPCSKEIGGKQKESAAVSFTVRGPDIFPKEVENITPRISLMEKNPTAHTMEWSESPPWAERIHLPSPRREAVSPLKLIDDRIFAKRRKIKKWTPIEEEALIKAVKEAIVVKTQSCPGAMLAHGAACDSLKKDA</sequence>